<evidence type="ECO:0000313" key="2">
    <source>
        <dbReference type="EMBL" id="CAG6469822.1"/>
    </source>
</evidence>
<sequence>MDLSGAKRSKRWLPVLQDQSGESPFSQDQATLPTCPTDRSGIASFYLVGEEQLEQSATPNQTHQRNNFFNDSFWAPIRLQLLRDSGRLYCSRLQGQVMSENGSFPPADSD</sequence>
<feature type="region of interest" description="Disordered" evidence="1">
    <location>
        <begin position="1"/>
        <end position="34"/>
    </location>
</feature>
<feature type="compositionally biased region" description="Polar residues" evidence="1">
    <location>
        <begin position="17"/>
        <end position="34"/>
    </location>
</feature>
<dbReference type="AlphaFoldDB" id="A0A8D8BAM6"/>
<reference evidence="2" key="1">
    <citation type="submission" date="2021-05" db="EMBL/GenBank/DDBJ databases">
        <authorList>
            <person name="Alioto T."/>
            <person name="Alioto T."/>
            <person name="Gomez Garrido J."/>
        </authorList>
    </citation>
    <scope>NUCLEOTIDE SEQUENCE</scope>
</reference>
<dbReference type="EMBL" id="HBUE01063904">
    <property type="protein sequence ID" value="CAG6469822.1"/>
    <property type="molecule type" value="Transcribed_RNA"/>
</dbReference>
<evidence type="ECO:0000256" key="1">
    <source>
        <dbReference type="SAM" id="MobiDB-lite"/>
    </source>
</evidence>
<protein>
    <submittedName>
        <fullName evidence="2">(northern house mosquito) hypothetical protein</fullName>
    </submittedName>
</protein>
<organism evidence="2">
    <name type="scientific">Culex pipiens</name>
    <name type="common">House mosquito</name>
    <dbReference type="NCBI Taxonomy" id="7175"/>
    <lineage>
        <taxon>Eukaryota</taxon>
        <taxon>Metazoa</taxon>
        <taxon>Ecdysozoa</taxon>
        <taxon>Arthropoda</taxon>
        <taxon>Hexapoda</taxon>
        <taxon>Insecta</taxon>
        <taxon>Pterygota</taxon>
        <taxon>Neoptera</taxon>
        <taxon>Endopterygota</taxon>
        <taxon>Diptera</taxon>
        <taxon>Nematocera</taxon>
        <taxon>Culicoidea</taxon>
        <taxon>Culicidae</taxon>
        <taxon>Culicinae</taxon>
        <taxon>Culicini</taxon>
        <taxon>Culex</taxon>
        <taxon>Culex</taxon>
    </lineage>
</organism>
<name>A0A8D8BAM6_CULPI</name>
<proteinExistence type="predicted"/>
<accession>A0A8D8BAM6</accession>